<dbReference type="EMBL" id="JANBUL010000336">
    <property type="protein sequence ID" value="KAJ2776752.1"/>
    <property type="molecule type" value="Genomic_DNA"/>
</dbReference>
<feature type="region of interest" description="Disordered" evidence="5">
    <location>
        <begin position="653"/>
        <end position="712"/>
    </location>
</feature>
<evidence type="ECO:0000259" key="6">
    <source>
        <dbReference type="Pfam" id="PF07992"/>
    </source>
</evidence>
<proteinExistence type="inferred from homology"/>
<dbReference type="GO" id="GO:0004174">
    <property type="term" value="F:electron-transferring-flavoprotein dehydrogenase activity"/>
    <property type="evidence" value="ECO:0007669"/>
    <property type="project" value="TreeGrafter"/>
</dbReference>
<feature type="compositionally biased region" description="Polar residues" evidence="5">
    <location>
        <begin position="19"/>
        <end position="31"/>
    </location>
</feature>
<dbReference type="Gene3D" id="3.50.50.100">
    <property type="match status" value="1"/>
</dbReference>
<sequence length="727" mass="79101">MNALTQAQQYRSAQHPLYTRQQRNHSVSNADRTAEKHLSVSPNMALPEMNIPRASKTFHVIIIGGAFAGIRAAQDLEEMLPPNMVTITVIERRDRYFYNLGALRSVVKRDLIDLVWLPYHNIFRHPHNKVIQGEVASVYPNSVILKDGRKLDFDSLLVATGSVYPTPCKVDSVSHKDGKAEQCRYFDMVRAADSILIIGGGPTGVGLAAEIATAYPTKTVTLVHSGSRLLSTDHTSNSMSRKAHKKLTSLGIKIFLNERVVIPEDEPLSSTLECRWLKTSKGRNVFSNLQFLCNGITFNTSFMDTLDPMFKSRIIDSRTGQIQVLPTMQINHPELPWIFSAGDVCNTAGEKQAYRADSQGGHVALCMARMAQAWCQGNDRWFDVPLKHWQDPAQYMCVPLGPNAGVTDTPWIVLGDLPTRIMKSRELFLARRYKEFRLEFPGISKGHRASVGEAQQPPAPVAVNHQTATAVAATAAAVANPGAAIAARAAENTARASGLAARGSKPHVPTDLGNSYALSKALASVAIAEASHLDDRLESDRVSLSRPMLRRVATVSSRTSTGSTGTTSNNTGYPYYDFRRQRRRRPSSQASESSDEGSSGDEGEIVRGACSPTKVYIHATECANCGHVNYSQSTFSANVTASLKSLGASIATTGSKASSRSSPLARDTASAQRHGPVLPRQPKDSRSPPILAQHSPPYQYPQPGTPSSVGTINLEQYHHVAVGTPSN</sequence>
<name>A0A9W8LEP9_9FUNG</name>
<dbReference type="InterPro" id="IPR036188">
    <property type="entry name" value="FAD/NAD-bd_sf"/>
</dbReference>
<reference evidence="7" key="1">
    <citation type="submission" date="2022-07" db="EMBL/GenBank/DDBJ databases">
        <title>Phylogenomic reconstructions and comparative analyses of Kickxellomycotina fungi.</title>
        <authorList>
            <person name="Reynolds N.K."/>
            <person name="Stajich J.E."/>
            <person name="Barry K."/>
            <person name="Grigoriev I.V."/>
            <person name="Crous P."/>
            <person name="Smith M.E."/>
        </authorList>
    </citation>
    <scope>NUCLEOTIDE SEQUENCE</scope>
    <source>
        <strain evidence="7">NBRC 105414</strain>
    </source>
</reference>
<dbReference type="PANTHER" id="PTHR43735">
    <property type="entry name" value="APOPTOSIS-INDUCING FACTOR 1"/>
    <property type="match status" value="1"/>
</dbReference>
<evidence type="ECO:0000256" key="5">
    <source>
        <dbReference type="SAM" id="MobiDB-lite"/>
    </source>
</evidence>
<comment type="similarity">
    <text evidence="1">Belongs to the FAD-dependent oxidoreductase family.</text>
</comment>
<dbReference type="GO" id="GO:0005737">
    <property type="term" value="C:cytoplasm"/>
    <property type="evidence" value="ECO:0007669"/>
    <property type="project" value="TreeGrafter"/>
</dbReference>
<organism evidence="7 8">
    <name type="scientific">Coemansia javaensis</name>
    <dbReference type="NCBI Taxonomy" id="2761396"/>
    <lineage>
        <taxon>Eukaryota</taxon>
        <taxon>Fungi</taxon>
        <taxon>Fungi incertae sedis</taxon>
        <taxon>Zoopagomycota</taxon>
        <taxon>Kickxellomycotina</taxon>
        <taxon>Kickxellomycetes</taxon>
        <taxon>Kickxellales</taxon>
        <taxon>Kickxellaceae</taxon>
        <taxon>Coemansia</taxon>
    </lineage>
</organism>
<dbReference type="InterPro" id="IPR023753">
    <property type="entry name" value="FAD/NAD-binding_dom"/>
</dbReference>
<feature type="compositionally biased region" description="Polar residues" evidence="5">
    <location>
        <begin position="653"/>
        <end position="662"/>
    </location>
</feature>
<feature type="domain" description="FAD/NAD(P)-binding" evidence="6">
    <location>
        <begin position="58"/>
        <end position="360"/>
    </location>
</feature>
<feature type="region of interest" description="Disordered" evidence="5">
    <location>
        <begin position="1"/>
        <end position="37"/>
    </location>
</feature>
<dbReference type="SUPFAM" id="SSF51905">
    <property type="entry name" value="FAD/NAD(P)-binding domain"/>
    <property type="match status" value="2"/>
</dbReference>
<evidence type="ECO:0000313" key="7">
    <source>
        <dbReference type="EMBL" id="KAJ2776752.1"/>
    </source>
</evidence>
<gene>
    <name evidence="7" type="ORF">H4R18_005501</name>
</gene>
<accession>A0A9W8LEP9</accession>
<comment type="caution">
    <text evidence="7">The sequence shown here is derived from an EMBL/GenBank/DDBJ whole genome shotgun (WGS) entry which is preliminary data.</text>
</comment>
<protein>
    <recommendedName>
        <fullName evidence="6">FAD/NAD(P)-binding domain-containing protein</fullName>
    </recommendedName>
</protein>
<dbReference type="Pfam" id="PF07992">
    <property type="entry name" value="Pyr_redox_2"/>
    <property type="match status" value="1"/>
</dbReference>
<evidence type="ECO:0000256" key="1">
    <source>
        <dbReference type="ARBA" id="ARBA00006442"/>
    </source>
</evidence>
<evidence type="ECO:0000256" key="2">
    <source>
        <dbReference type="ARBA" id="ARBA00022630"/>
    </source>
</evidence>
<keyword evidence="8" id="KW-1185">Reference proteome</keyword>
<dbReference type="PRINTS" id="PR00368">
    <property type="entry name" value="FADPNR"/>
</dbReference>
<dbReference type="AlphaFoldDB" id="A0A9W8LEP9"/>
<evidence type="ECO:0000313" key="8">
    <source>
        <dbReference type="Proteomes" id="UP001140217"/>
    </source>
</evidence>
<keyword evidence="2" id="KW-0285">Flavoprotein</keyword>
<dbReference type="PRINTS" id="PR00469">
    <property type="entry name" value="PNDRDTASEII"/>
</dbReference>
<evidence type="ECO:0000256" key="4">
    <source>
        <dbReference type="ARBA" id="ARBA00023002"/>
    </source>
</evidence>
<dbReference type="GO" id="GO:0050660">
    <property type="term" value="F:flavin adenine dinucleotide binding"/>
    <property type="evidence" value="ECO:0007669"/>
    <property type="project" value="TreeGrafter"/>
</dbReference>
<keyword evidence="3" id="KW-0274">FAD</keyword>
<feature type="compositionally biased region" description="Acidic residues" evidence="5">
    <location>
        <begin position="593"/>
        <end position="603"/>
    </location>
</feature>
<evidence type="ECO:0000256" key="3">
    <source>
        <dbReference type="ARBA" id="ARBA00022827"/>
    </source>
</evidence>
<feature type="compositionally biased region" description="Low complexity" evidence="5">
    <location>
        <begin position="551"/>
        <end position="572"/>
    </location>
</feature>
<feature type="compositionally biased region" description="Polar residues" evidence="5">
    <location>
        <begin position="1"/>
        <end position="12"/>
    </location>
</feature>
<dbReference type="OrthoDB" id="202203at2759"/>
<feature type="region of interest" description="Disordered" evidence="5">
    <location>
        <begin position="551"/>
        <end position="606"/>
    </location>
</feature>
<dbReference type="Proteomes" id="UP001140217">
    <property type="component" value="Unassembled WGS sequence"/>
</dbReference>
<keyword evidence="4" id="KW-0560">Oxidoreductase</keyword>
<dbReference type="PANTHER" id="PTHR43735:SF3">
    <property type="entry name" value="FERROPTOSIS SUPPRESSOR PROTEIN 1"/>
    <property type="match status" value="1"/>
</dbReference>